<name>A0A2R5EPK7_9BACL</name>
<evidence type="ECO:0000313" key="4">
    <source>
        <dbReference type="EMBL" id="GBG05703.1"/>
    </source>
</evidence>
<evidence type="ECO:0000313" key="5">
    <source>
        <dbReference type="Proteomes" id="UP000245202"/>
    </source>
</evidence>
<organism evidence="4 5">
    <name type="scientific">Paenibacillus agaridevorans</name>
    <dbReference type="NCBI Taxonomy" id="171404"/>
    <lineage>
        <taxon>Bacteria</taxon>
        <taxon>Bacillati</taxon>
        <taxon>Bacillota</taxon>
        <taxon>Bacilli</taxon>
        <taxon>Bacillales</taxon>
        <taxon>Paenibacillaceae</taxon>
        <taxon>Paenibacillus</taxon>
    </lineage>
</organism>
<sequence length="341" mass="37140">MVFFKNQFANVVEWEEFRDDMIFWKWSNKEIKKGSKLIIRPGQDAIFVHNGRIEGIFQDEGDYNIDSQIIPFLSTLKGFKFGFNSGMRVEVVFVNTKEFTVRWGTQNPVMIPTPQLPGGMPIRANGTFVFKVKDYVTFIDKIAGVRESYLVDDVKLRITSVLDSLLMKWISTEGKDMFNLQANAAEISRGIREDLDMELLDIGITISGFQVMSFNYPPEIQAMITKNASHSMIGDMGRYQQASMIDAISSGKLQSGGMAADAAGMMMGMNIAKEMMKGMNGDGGQQGGNGSGSGQQGSSNASGQQGSGSAPSGGGKPNFCPNCGAKNEGANFCPNCGQKLG</sequence>
<dbReference type="Pfam" id="PF13248">
    <property type="entry name" value="Zn_ribbon_3"/>
    <property type="match status" value="1"/>
</dbReference>
<gene>
    <name evidence="4" type="ORF">PAT3040_00187</name>
</gene>
<proteinExistence type="predicted"/>
<evidence type="ECO:0000259" key="2">
    <source>
        <dbReference type="Pfam" id="PF13248"/>
    </source>
</evidence>
<dbReference type="Proteomes" id="UP000245202">
    <property type="component" value="Unassembled WGS sequence"/>
</dbReference>
<dbReference type="Gene3D" id="3.30.479.30">
    <property type="entry name" value="Band 7 domain"/>
    <property type="match status" value="1"/>
</dbReference>
<dbReference type="PANTHER" id="PTHR37826">
    <property type="entry name" value="FLOTILLIN BAND_7_5 DOMAIN PROTEIN"/>
    <property type="match status" value="1"/>
</dbReference>
<dbReference type="AlphaFoldDB" id="A0A2R5EPK7"/>
<evidence type="ECO:0000256" key="1">
    <source>
        <dbReference type="SAM" id="MobiDB-lite"/>
    </source>
</evidence>
<keyword evidence="5" id="KW-1185">Reference proteome</keyword>
<feature type="compositionally biased region" description="Gly residues" evidence="1">
    <location>
        <begin position="280"/>
        <end position="295"/>
    </location>
</feature>
<feature type="domain" description="Putative zinc-ribbon" evidence="2">
    <location>
        <begin position="320"/>
        <end position="340"/>
    </location>
</feature>
<dbReference type="Pfam" id="PF13421">
    <property type="entry name" value="Band_7_1"/>
    <property type="match status" value="1"/>
</dbReference>
<dbReference type="EMBL" id="BDQX01000016">
    <property type="protein sequence ID" value="GBG05703.1"/>
    <property type="molecule type" value="Genomic_DNA"/>
</dbReference>
<dbReference type="InterPro" id="IPR059113">
    <property type="entry name" value="Znf_ribbon"/>
</dbReference>
<dbReference type="CDD" id="cd03408">
    <property type="entry name" value="SPFH_like_u1"/>
    <property type="match status" value="1"/>
</dbReference>
<accession>A0A2R5EPK7</accession>
<dbReference type="SUPFAM" id="SSF117892">
    <property type="entry name" value="Band 7/SPFH domain"/>
    <property type="match status" value="1"/>
</dbReference>
<comment type="caution">
    <text evidence="4">The sequence shown here is derived from an EMBL/GenBank/DDBJ whole genome shotgun (WGS) entry which is preliminary data.</text>
</comment>
<feature type="domain" description="SPFH" evidence="3">
    <location>
        <begin position="27"/>
        <end position="230"/>
    </location>
</feature>
<protein>
    <submittedName>
        <fullName evidence="4">Uncharacterized protein</fullName>
    </submittedName>
</protein>
<dbReference type="PANTHER" id="PTHR37826:SF2">
    <property type="entry name" value="ZINC-RIBBON DOMAIN-CONTAINING PROTEIN"/>
    <property type="match status" value="1"/>
</dbReference>
<feature type="region of interest" description="Disordered" evidence="1">
    <location>
        <begin position="276"/>
        <end position="321"/>
    </location>
</feature>
<evidence type="ECO:0000259" key="3">
    <source>
        <dbReference type="Pfam" id="PF13421"/>
    </source>
</evidence>
<dbReference type="InterPro" id="IPR033880">
    <property type="entry name" value="SPFH_YdjI"/>
</dbReference>
<reference evidence="4 5" key="1">
    <citation type="submission" date="2017-08" db="EMBL/GenBank/DDBJ databases">
        <title>Substantial Increase in Enzyme Production by Combined Drug-Resistance Mutations in Paenibacillus agaridevorans.</title>
        <authorList>
            <person name="Tanaka Y."/>
            <person name="Funane K."/>
            <person name="Hosaka T."/>
            <person name="Shiwa Y."/>
            <person name="Fujita N."/>
            <person name="Miyazaki T."/>
            <person name="Yoshikawa H."/>
            <person name="Murakami K."/>
            <person name="Kasahara K."/>
            <person name="Inaoka T."/>
            <person name="Hiraga Y."/>
            <person name="Ochi K."/>
        </authorList>
    </citation>
    <scope>NUCLEOTIDE SEQUENCE [LARGE SCALE GENOMIC DNA]</scope>
    <source>
        <strain evidence="4 5">T-3040</strain>
    </source>
</reference>
<dbReference type="InterPro" id="IPR036013">
    <property type="entry name" value="Band_7/SPFH_dom_sf"/>
</dbReference>
<feature type="compositionally biased region" description="Low complexity" evidence="1">
    <location>
        <begin position="296"/>
        <end position="310"/>
    </location>
</feature>
<dbReference type="RefSeq" id="WP_108991160.1">
    <property type="nucleotide sequence ID" value="NZ_BDQX01000016.1"/>
</dbReference>